<feature type="region of interest" description="Disordered" evidence="1">
    <location>
        <begin position="1"/>
        <end position="32"/>
    </location>
</feature>
<protein>
    <submittedName>
        <fullName evidence="2">Uncharacterized protein</fullName>
    </submittedName>
</protein>
<gene>
    <name evidence="2" type="ORF">LEP1GSC037_0562</name>
</gene>
<organism evidence="2 3">
    <name type="scientific">Leptospira interrogans str. 2006001854</name>
    <dbReference type="NCBI Taxonomy" id="1001590"/>
    <lineage>
        <taxon>Bacteria</taxon>
        <taxon>Pseudomonadati</taxon>
        <taxon>Spirochaetota</taxon>
        <taxon>Spirochaetia</taxon>
        <taxon>Leptospirales</taxon>
        <taxon>Leptospiraceae</taxon>
        <taxon>Leptospira</taxon>
    </lineage>
</organism>
<evidence type="ECO:0000256" key="1">
    <source>
        <dbReference type="SAM" id="MobiDB-lite"/>
    </source>
</evidence>
<evidence type="ECO:0000313" key="2">
    <source>
        <dbReference type="EMBL" id="EMM81214.1"/>
    </source>
</evidence>
<proteinExistence type="predicted"/>
<comment type="caution">
    <text evidence="2">The sequence shown here is derived from an EMBL/GenBank/DDBJ whole genome shotgun (WGS) entry which is preliminary data.</text>
</comment>
<accession>M6GFA8</accession>
<evidence type="ECO:0000313" key="3">
    <source>
        <dbReference type="Proteomes" id="UP000012128"/>
    </source>
</evidence>
<dbReference type="EMBL" id="AFLW02000149">
    <property type="protein sequence ID" value="EMM81214.1"/>
    <property type="molecule type" value="Genomic_DNA"/>
</dbReference>
<feature type="compositionally biased region" description="Basic and acidic residues" evidence="1">
    <location>
        <begin position="1"/>
        <end position="16"/>
    </location>
</feature>
<name>M6GFA8_LEPIR</name>
<sequence>MLGMHHELTHSVDRKFLSPNKNSLSEPDPEWEKLNAPEFQSYGHDNFLQIPVV</sequence>
<dbReference type="Proteomes" id="UP000012128">
    <property type="component" value="Unassembled WGS sequence"/>
</dbReference>
<dbReference type="AlphaFoldDB" id="M6GFA8"/>
<reference evidence="2 3" key="1">
    <citation type="submission" date="2013-01" db="EMBL/GenBank/DDBJ databases">
        <authorList>
            <person name="Harkins D.M."/>
            <person name="Durkin A.S."/>
            <person name="Brinkac L.M."/>
            <person name="Haft D.H."/>
            <person name="Selengut J.D."/>
            <person name="Sanka R."/>
            <person name="DePew J."/>
            <person name="Purushe J."/>
            <person name="Hospenthal D.R."/>
            <person name="Murray C.K."/>
            <person name="Pimentel G."/>
            <person name="Wasfy M."/>
            <person name="Parker T."/>
            <person name="Miller R.S."/>
            <person name="Vinetz J.M."/>
            <person name="Sutton G.G."/>
            <person name="Nierman W.C."/>
            <person name="Fouts D.E."/>
        </authorList>
    </citation>
    <scope>NUCLEOTIDE SEQUENCE [LARGE SCALE GENOMIC DNA]</scope>
    <source>
        <strain evidence="2 3">2006001854</strain>
    </source>
</reference>